<comment type="caution">
    <text evidence="2">The sequence shown here is derived from an EMBL/GenBank/DDBJ whole genome shotgun (WGS) entry which is preliminary data.</text>
</comment>
<dbReference type="EMBL" id="SODV01000001">
    <property type="protein sequence ID" value="TDX02389.1"/>
    <property type="molecule type" value="Genomic_DNA"/>
</dbReference>
<dbReference type="Proteomes" id="UP000294498">
    <property type="component" value="Unassembled WGS sequence"/>
</dbReference>
<evidence type="ECO:0000313" key="3">
    <source>
        <dbReference type="Proteomes" id="UP000294498"/>
    </source>
</evidence>
<feature type="chain" id="PRO_5021005082" evidence="1">
    <location>
        <begin position="21"/>
        <end position="206"/>
    </location>
</feature>
<keyword evidence="1" id="KW-0732">Signal</keyword>
<organism evidence="2 3">
    <name type="scientific">Dinghuibacter silviterrae</name>
    <dbReference type="NCBI Taxonomy" id="1539049"/>
    <lineage>
        <taxon>Bacteria</taxon>
        <taxon>Pseudomonadati</taxon>
        <taxon>Bacteroidota</taxon>
        <taxon>Chitinophagia</taxon>
        <taxon>Chitinophagales</taxon>
        <taxon>Chitinophagaceae</taxon>
        <taxon>Dinghuibacter</taxon>
    </lineage>
</organism>
<gene>
    <name evidence="2" type="ORF">EDB95_3447</name>
</gene>
<feature type="signal peptide" evidence="1">
    <location>
        <begin position="1"/>
        <end position="20"/>
    </location>
</feature>
<evidence type="ECO:0000256" key="1">
    <source>
        <dbReference type="SAM" id="SignalP"/>
    </source>
</evidence>
<reference evidence="2 3" key="1">
    <citation type="submission" date="2019-03" db="EMBL/GenBank/DDBJ databases">
        <title>Genomic Encyclopedia of Type Strains, Phase IV (KMG-IV): sequencing the most valuable type-strain genomes for metagenomic binning, comparative biology and taxonomic classification.</title>
        <authorList>
            <person name="Goeker M."/>
        </authorList>
    </citation>
    <scope>NUCLEOTIDE SEQUENCE [LARGE SCALE GENOMIC DNA]</scope>
    <source>
        <strain evidence="2 3">DSM 100059</strain>
    </source>
</reference>
<dbReference type="AlphaFoldDB" id="A0A4R8DW01"/>
<keyword evidence="3" id="KW-1185">Reference proteome</keyword>
<dbReference type="OrthoDB" id="7054664at2"/>
<dbReference type="RefSeq" id="WP_133995002.1">
    <property type="nucleotide sequence ID" value="NZ_SODV01000001.1"/>
</dbReference>
<accession>A0A4R8DW01</accession>
<proteinExistence type="predicted"/>
<protein>
    <submittedName>
        <fullName evidence="2">Uncharacterized protein</fullName>
    </submittedName>
</protein>
<name>A0A4R8DW01_9BACT</name>
<evidence type="ECO:0000313" key="2">
    <source>
        <dbReference type="EMBL" id="TDX02389.1"/>
    </source>
</evidence>
<sequence length="206" mass="23202">MRILLLVLLSVATLSVTAQAIQDFPDFRSKRDNLSRCPDPVIKHDLIFFTLAGLDQRVGQPQATSLPVTASGSDFIQFSGSDVQVVIRGAEFEQGKRKLGYIDKHLVRIDNKPYFGNYGVLPTEAIQSVTMITGRDTVHVPAAAFADLYQPLFMGESNTTHDGVYLSPDKHTVYIYMLNKEVNGYYEVTWVIRDKQFIRRIVDTDI</sequence>